<protein>
    <recommendedName>
        <fullName evidence="2">Phosphoenolpyruvate carboxylase</fullName>
    </recommendedName>
</protein>
<dbReference type="RefSeq" id="WP_369667619.1">
    <property type="nucleotide sequence ID" value="NZ_JBDKXB010000017.1"/>
</dbReference>
<comment type="function">
    <text evidence="1">Forms oxaloacetate, a four-carbon dicarboxylic acid source for the tricarboxylic acid cycle.</text>
</comment>
<evidence type="ECO:0000256" key="2">
    <source>
        <dbReference type="ARBA" id="ARBA00022419"/>
    </source>
</evidence>
<feature type="active site" evidence="3">
    <location>
        <position position="573"/>
    </location>
</feature>
<dbReference type="Pfam" id="PF00311">
    <property type="entry name" value="PEPcase"/>
    <property type="match status" value="1"/>
</dbReference>
<dbReference type="PANTHER" id="PTHR30523">
    <property type="entry name" value="PHOSPHOENOLPYRUVATE CARBOXYLASE"/>
    <property type="match status" value="1"/>
</dbReference>
<dbReference type="InterPro" id="IPR021135">
    <property type="entry name" value="PEP_COase"/>
</dbReference>
<evidence type="ECO:0000256" key="3">
    <source>
        <dbReference type="PROSITE-ProRule" id="PRU10112"/>
    </source>
</evidence>
<comment type="caution">
    <text evidence="4">The sequence shown here is derived from an EMBL/GenBank/DDBJ whole genome shotgun (WGS) entry which is preliminary data.</text>
</comment>
<accession>A0ABV4BFB9</accession>
<dbReference type="InterPro" id="IPR015813">
    <property type="entry name" value="Pyrv/PenolPyrv_kinase-like_dom"/>
</dbReference>
<dbReference type="PRINTS" id="PR00150">
    <property type="entry name" value="PEPCARBXLASE"/>
</dbReference>
<dbReference type="Proteomes" id="UP001564408">
    <property type="component" value="Unassembled WGS sequence"/>
</dbReference>
<keyword evidence="4" id="KW-0456">Lyase</keyword>
<dbReference type="GO" id="GO:0008964">
    <property type="term" value="F:phosphoenolpyruvate carboxylase activity"/>
    <property type="evidence" value="ECO:0007669"/>
    <property type="project" value="UniProtKB-EC"/>
</dbReference>
<keyword evidence="5" id="KW-1185">Reference proteome</keyword>
<dbReference type="InterPro" id="IPR033129">
    <property type="entry name" value="PEPCASE_His_AS"/>
</dbReference>
<dbReference type="EMBL" id="JBDKXB010000017">
    <property type="protein sequence ID" value="MEY6433236.1"/>
    <property type="molecule type" value="Genomic_DNA"/>
</dbReference>
<reference evidence="4 5" key="1">
    <citation type="submission" date="2024-05" db="EMBL/GenBank/DDBJ databases">
        <title>Genome Sequence and Characterization of the New Strain Purple Sulfur Bacterium of Genus Thioalkalicoccus.</title>
        <authorList>
            <person name="Bryantseva I.A."/>
            <person name="Kyndt J.A."/>
            <person name="Imhoff J.F."/>
        </authorList>
    </citation>
    <scope>NUCLEOTIDE SEQUENCE [LARGE SCALE GENOMIC DNA]</scope>
    <source>
        <strain evidence="4 5">Um2</strain>
    </source>
</reference>
<dbReference type="SUPFAM" id="SSF51621">
    <property type="entry name" value="Phosphoenolpyruvate/pyruvate domain"/>
    <property type="match status" value="1"/>
</dbReference>
<name>A0ABV4BFB9_9GAMM</name>
<evidence type="ECO:0000256" key="1">
    <source>
        <dbReference type="ARBA" id="ARBA00003670"/>
    </source>
</evidence>
<dbReference type="PANTHER" id="PTHR30523:SF32">
    <property type="entry name" value="PHOSPHOENOLPYRUVATE CARBOXYLASE"/>
    <property type="match status" value="1"/>
</dbReference>
<organism evidence="4 5">
    <name type="scientific">Thioalkalicoccus limnaeus</name>
    <dbReference type="NCBI Taxonomy" id="120681"/>
    <lineage>
        <taxon>Bacteria</taxon>
        <taxon>Pseudomonadati</taxon>
        <taxon>Pseudomonadota</taxon>
        <taxon>Gammaproteobacteria</taxon>
        <taxon>Chromatiales</taxon>
        <taxon>Chromatiaceae</taxon>
        <taxon>Thioalkalicoccus</taxon>
    </lineage>
</organism>
<dbReference type="PROSITE" id="PS00393">
    <property type="entry name" value="PEPCASE_2"/>
    <property type="match status" value="1"/>
</dbReference>
<evidence type="ECO:0000313" key="4">
    <source>
        <dbReference type="EMBL" id="MEY6433236.1"/>
    </source>
</evidence>
<gene>
    <name evidence="4" type="ORF">ABC977_12570</name>
</gene>
<sequence length="917" mass="100775">MASRLDVPKIDTTLALLMRSFATVLEDLGEREVARALPWRELWGDGAIAAAWPEEKAECCLQAFSIAFQLLHQAEENAIAQGRRAREAADELVQEPGSWDQHLARLEEDGFDGPAVAAALRDLRVEPVLTAHPTEAKRETVLHHHRALYRLLVELENTMWTPSERAALEAKVTAGIERLWRTGEVYLEKPAVADELRNVLHYLRRVFPTALSWLEERLQAAWRRAGFDPALLADPLARPRLLFGDWVGGDRDGHPFVTDEVTAVTLATFRRAALELLDEELTQLAAGASLSAYRQTAPPDLARWIETRAAALGRSGAAALARNPDEPWRQAVNLLRAALPLAEGEAPDNAYRHAGELEADLLRLRASLEAIGAERLAQTDVDPVLHLVRTFGFHLARLDVRQNSAFHDRALAELLVLAGIAGAADFPAWDEPRRRELLARELNVVRPFAHPRHEAGPEATAVLACYRLLAAEIERHGTDGLGALIVSMTRSAADLFAVFVLARDAGLLRRDGAEVWCPLAVVPLFETIEDLRTAPETLDAFLREPVVRHSLERQAAGGEPVQQVMIGYSDSGKDGGFAASFWGLYRAQQALADVGARHGVRVRFFHGRGGTIGRGAGPTHRFLAALPPGTLGGDLRVTEQGEIIAQKYANRVTAVHHLELLLAGTLGRTLRDRNGGDDPAELLEIMDRLAESSLRAYRALVEEPGFLSFFECATPIDAIEQSRIGSRPARRTGQRTLQDLRAIPWVFAWNQARFVLPGWFGLGTALETLATEAPEACDALIHAKTADGERWAPVHYMLSNAATAWAQASPDIMRLYAELVPDDAVRGRLLQQILDEHSRTGEVLERLYDTPFAAARPCLHRVLEIRHRALVPLHHHQVGLLRRWRAARDAGSAGADSLLPTLLLSVNAIAGGLGATG</sequence>
<evidence type="ECO:0000313" key="5">
    <source>
        <dbReference type="Proteomes" id="UP001564408"/>
    </source>
</evidence>
<dbReference type="Gene3D" id="1.20.1440.90">
    <property type="entry name" value="Phosphoenolpyruvate/pyruvate domain"/>
    <property type="match status" value="1"/>
</dbReference>
<proteinExistence type="predicted"/>